<dbReference type="SUPFAM" id="SSF75304">
    <property type="entry name" value="Amidase signature (AS) enzymes"/>
    <property type="match status" value="1"/>
</dbReference>
<dbReference type="PANTHER" id="PTHR11895:SF151">
    <property type="entry name" value="GLUTAMYL-TRNA(GLN) AMIDOTRANSFERASE SUBUNIT A"/>
    <property type="match status" value="1"/>
</dbReference>
<dbReference type="InterPro" id="IPR036928">
    <property type="entry name" value="AS_sf"/>
</dbReference>
<evidence type="ECO:0000313" key="4">
    <source>
        <dbReference type="Proteomes" id="UP000249590"/>
    </source>
</evidence>
<evidence type="ECO:0000259" key="2">
    <source>
        <dbReference type="Pfam" id="PF01425"/>
    </source>
</evidence>
<comment type="caution">
    <text evidence="3">The sequence shown here is derived from an EMBL/GenBank/DDBJ whole genome shotgun (WGS) entry which is preliminary data.</text>
</comment>
<organism evidence="3 4">
    <name type="scientific">Acuticoccus sediminis</name>
    <dbReference type="NCBI Taxonomy" id="2184697"/>
    <lineage>
        <taxon>Bacteria</taxon>
        <taxon>Pseudomonadati</taxon>
        <taxon>Pseudomonadota</taxon>
        <taxon>Alphaproteobacteria</taxon>
        <taxon>Hyphomicrobiales</taxon>
        <taxon>Amorphaceae</taxon>
        <taxon>Acuticoccus</taxon>
    </lineage>
</organism>
<comment type="similarity">
    <text evidence="1">Belongs to the amidase family.</text>
</comment>
<sequence>MEANELTASQAAALMAKGELGAEELARACLARIEAREPAVKAWVSYDPARAIRSAREADKRRASGDVPGPLLGMPLGVKDMIDTAEYPTTDNSPGHFGNRPSHDAHSVTVMKAMGAFVLGKTDTVEFAAAGRKAATHHPMAPGRTPGGSSSGSGAAVGDFQVPLAFGTQTGGSLIRPAAFNGIYALKPTHNLVSWDGARHYSPSLDTIGWYGRSPQDLTLVAEAFRLPGADMVTAPPVKGLKVGITRTHNWDAAAPEGKEALERAARLLAEAGAAVFDLDLAEPFARLNDTQRVLMYGEGRVQFLAEFLLRRGDMHQDFIDRVENVNQITPSLLAEHLNLAARCREAFDALFGADLDVVITPSAPGEAPVGLDTTGDWVMNSMWTVLHAPCLAVPGHKGPNGLPVGVQLIGPRYGDATLLGIAEAIAPVLDPDLKL</sequence>
<gene>
    <name evidence="3" type="ORF">DLJ53_11500</name>
</gene>
<dbReference type="OrthoDB" id="9777859at2"/>
<dbReference type="AlphaFoldDB" id="A0A8B2NXC3"/>
<protein>
    <submittedName>
        <fullName evidence="3">Amidase</fullName>
    </submittedName>
</protein>
<dbReference type="Proteomes" id="UP000249590">
    <property type="component" value="Unassembled WGS sequence"/>
</dbReference>
<reference evidence="3 4" key="1">
    <citation type="submission" date="2018-05" db="EMBL/GenBank/DDBJ databases">
        <title>Acuticoccus sediminis sp. nov., isolated from deep-sea sediment of Indian Ocean.</title>
        <authorList>
            <person name="Liu X."/>
            <person name="Lai Q."/>
            <person name="Du Y."/>
            <person name="Sun F."/>
            <person name="Zhang X."/>
            <person name="Wang S."/>
            <person name="Shao Z."/>
        </authorList>
    </citation>
    <scope>NUCLEOTIDE SEQUENCE [LARGE SCALE GENOMIC DNA]</scope>
    <source>
        <strain evidence="3 4">PTG4-2</strain>
    </source>
</reference>
<evidence type="ECO:0000313" key="3">
    <source>
        <dbReference type="EMBL" id="RAI02002.1"/>
    </source>
</evidence>
<dbReference type="GO" id="GO:0003824">
    <property type="term" value="F:catalytic activity"/>
    <property type="evidence" value="ECO:0007669"/>
    <property type="project" value="InterPro"/>
</dbReference>
<evidence type="ECO:0000256" key="1">
    <source>
        <dbReference type="ARBA" id="ARBA00009199"/>
    </source>
</evidence>
<name>A0A8B2NXC3_9HYPH</name>
<accession>A0A8B2NXC3</accession>
<dbReference type="InterPro" id="IPR000120">
    <property type="entry name" value="Amidase"/>
</dbReference>
<dbReference type="InterPro" id="IPR023631">
    <property type="entry name" value="Amidase_dom"/>
</dbReference>
<proteinExistence type="inferred from homology"/>
<dbReference type="Pfam" id="PF01425">
    <property type="entry name" value="Amidase"/>
    <property type="match status" value="1"/>
</dbReference>
<keyword evidence="4" id="KW-1185">Reference proteome</keyword>
<dbReference type="RefSeq" id="WP_111345269.1">
    <property type="nucleotide sequence ID" value="NZ_QHHQ01000002.1"/>
</dbReference>
<dbReference type="PANTHER" id="PTHR11895">
    <property type="entry name" value="TRANSAMIDASE"/>
    <property type="match status" value="1"/>
</dbReference>
<feature type="domain" description="Amidase" evidence="2">
    <location>
        <begin position="24"/>
        <end position="420"/>
    </location>
</feature>
<dbReference type="EMBL" id="QHHQ01000002">
    <property type="protein sequence ID" value="RAI02002.1"/>
    <property type="molecule type" value="Genomic_DNA"/>
</dbReference>
<dbReference type="Gene3D" id="3.90.1300.10">
    <property type="entry name" value="Amidase signature (AS) domain"/>
    <property type="match status" value="1"/>
</dbReference>